<proteinExistence type="predicted"/>
<evidence type="ECO:0000259" key="3">
    <source>
        <dbReference type="Pfam" id="PF14285"/>
    </source>
</evidence>
<name>A0A380WW95_9FIRM</name>
<sequence>MKNKKLILLAMLLTLQAPLMACGNNTAGEKKLETPTKKEIKEAEKTGDLAVEPEPANELRNKDSGEKGIYDLEFGYLPENFVENFRNEKYDLRTAEYKADKNPAKKITIQITQKDKRLNEIIKVPEDAEDIIIEKNTGKYWDDGSFNYIVIKDGKNYIYTRSTLDKQEAIKVIEEIK</sequence>
<keyword evidence="2" id="KW-0732">Signal</keyword>
<dbReference type="Proteomes" id="UP000255124">
    <property type="component" value="Unassembled WGS sequence"/>
</dbReference>
<accession>A0A380WW95</accession>
<evidence type="ECO:0000256" key="1">
    <source>
        <dbReference type="SAM" id="MobiDB-lite"/>
    </source>
</evidence>
<dbReference type="AlphaFoldDB" id="A0A380WW95"/>
<evidence type="ECO:0000313" key="5">
    <source>
        <dbReference type="Proteomes" id="UP000255124"/>
    </source>
</evidence>
<dbReference type="RefSeq" id="WP_115595635.1">
    <property type="nucleotide sequence ID" value="NZ_CALTZC010000011.1"/>
</dbReference>
<feature type="signal peptide" evidence="2">
    <location>
        <begin position="1"/>
        <end position="21"/>
    </location>
</feature>
<dbReference type="OrthoDB" id="1690386at2"/>
<evidence type="ECO:0000313" key="4">
    <source>
        <dbReference type="EMBL" id="SUU93069.1"/>
    </source>
</evidence>
<dbReference type="InterPro" id="IPR025377">
    <property type="entry name" value="DUF4367"/>
</dbReference>
<evidence type="ECO:0000256" key="2">
    <source>
        <dbReference type="SAM" id="SignalP"/>
    </source>
</evidence>
<feature type="region of interest" description="Disordered" evidence="1">
    <location>
        <begin position="26"/>
        <end position="63"/>
    </location>
</feature>
<organism evidence="4 5">
    <name type="scientific">Anaerococcus octavius</name>
    <dbReference type="NCBI Taxonomy" id="54007"/>
    <lineage>
        <taxon>Bacteria</taxon>
        <taxon>Bacillati</taxon>
        <taxon>Bacillota</taxon>
        <taxon>Tissierellia</taxon>
        <taxon>Tissierellales</taxon>
        <taxon>Peptoniphilaceae</taxon>
        <taxon>Anaerococcus</taxon>
    </lineage>
</organism>
<feature type="domain" description="DUF4367" evidence="3">
    <location>
        <begin position="72"/>
        <end position="176"/>
    </location>
</feature>
<reference evidence="4 5" key="1">
    <citation type="submission" date="2018-06" db="EMBL/GenBank/DDBJ databases">
        <authorList>
            <consortium name="Pathogen Informatics"/>
            <person name="Doyle S."/>
        </authorList>
    </citation>
    <scope>NUCLEOTIDE SEQUENCE [LARGE SCALE GENOMIC DNA]</scope>
    <source>
        <strain evidence="4 5">NCTC9810</strain>
    </source>
</reference>
<gene>
    <name evidence="4" type="ORF">NCTC9810_01419</name>
</gene>
<protein>
    <recommendedName>
        <fullName evidence="3">DUF4367 domain-containing protein</fullName>
    </recommendedName>
</protein>
<feature type="chain" id="PRO_5039090874" description="DUF4367 domain-containing protein" evidence="2">
    <location>
        <begin position="22"/>
        <end position="177"/>
    </location>
</feature>
<dbReference type="EMBL" id="UFTA01000002">
    <property type="protein sequence ID" value="SUU93069.1"/>
    <property type="molecule type" value="Genomic_DNA"/>
</dbReference>
<dbReference type="Pfam" id="PF14285">
    <property type="entry name" value="DUF4367"/>
    <property type="match status" value="1"/>
</dbReference>
<feature type="compositionally biased region" description="Basic and acidic residues" evidence="1">
    <location>
        <begin position="28"/>
        <end position="47"/>
    </location>
</feature>